<evidence type="ECO:0000313" key="2">
    <source>
        <dbReference type="EMBL" id="KAI1723721.1"/>
    </source>
</evidence>
<dbReference type="PANTHER" id="PTHR41349">
    <property type="match status" value="1"/>
</dbReference>
<dbReference type="Gene3D" id="3.60.10.10">
    <property type="entry name" value="Endonuclease/exonuclease/phosphatase"/>
    <property type="match status" value="1"/>
</dbReference>
<dbReference type="PANTHER" id="PTHR41349:SF1">
    <property type="entry name" value="PROTEIN CBG08683"/>
    <property type="match status" value="1"/>
</dbReference>
<accession>A0AAD4N9K8</accession>
<feature type="domain" description="Endonuclease/exonuclease/phosphatase" evidence="1">
    <location>
        <begin position="67"/>
        <end position="353"/>
    </location>
</feature>
<dbReference type="InterPro" id="IPR005135">
    <property type="entry name" value="Endo/exonuclease/phosphatase"/>
</dbReference>
<dbReference type="Proteomes" id="UP001201812">
    <property type="component" value="Unassembled WGS sequence"/>
</dbReference>
<keyword evidence="2" id="KW-0255">Endonuclease</keyword>
<keyword evidence="2" id="KW-0378">Hydrolase</keyword>
<sequence>MSLAAVAKPTRVSLDAVNSEFRQLAETVALSGEDNAQVATVVENNSEVKPEAEMGQVAGTPLTVRVLTFNIWLSGRRVENGLEKIAKHIRQINPDIVSLQEVETPDVMNNITEMLGHPWNAVWHGNRSYPDTAILTKHKFMLDQIVEVNWGNGAPVLVVKHGRSFVVNFFAMHLNYTSYGPYAAQNRMVTRKEQIYKGESSIEGRVDNIQELLDHPNFQAFAKEAEDSGRPLIVAGDFNCPSHQDWTEETKHLHGGWVFEWPATKMLTDIGMVDSYRELHPNVIEAPGHTWSTVQKSSGPEWEWSIPEPQDRLDFIFYKGSRWLKPIKSYTYAGTEPLTPIPNQWDNDYPSDHYAVLTDFKVIAE</sequence>
<dbReference type="Pfam" id="PF03372">
    <property type="entry name" value="Exo_endo_phos"/>
    <property type="match status" value="1"/>
</dbReference>
<dbReference type="AlphaFoldDB" id="A0AAD4N9K8"/>
<dbReference type="EMBL" id="JAKKPZ010000003">
    <property type="protein sequence ID" value="KAI1723721.1"/>
    <property type="molecule type" value="Genomic_DNA"/>
</dbReference>
<dbReference type="GO" id="GO:0004519">
    <property type="term" value="F:endonuclease activity"/>
    <property type="evidence" value="ECO:0007669"/>
    <property type="project" value="UniProtKB-KW"/>
</dbReference>
<proteinExistence type="predicted"/>
<name>A0AAD4N9K8_9BILA</name>
<dbReference type="InterPro" id="IPR036691">
    <property type="entry name" value="Endo/exonu/phosph_ase_sf"/>
</dbReference>
<gene>
    <name evidence="2" type="ORF">DdX_03892</name>
</gene>
<keyword evidence="2" id="KW-0540">Nuclease</keyword>
<organism evidence="2 3">
    <name type="scientific">Ditylenchus destructor</name>
    <dbReference type="NCBI Taxonomy" id="166010"/>
    <lineage>
        <taxon>Eukaryota</taxon>
        <taxon>Metazoa</taxon>
        <taxon>Ecdysozoa</taxon>
        <taxon>Nematoda</taxon>
        <taxon>Chromadorea</taxon>
        <taxon>Rhabditida</taxon>
        <taxon>Tylenchina</taxon>
        <taxon>Tylenchomorpha</taxon>
        <taxon>Sphaerularioidea</taxon>
        <taxon>Anguinidae</taxon>
        <taxon>Anguininae</taxon>
        <taxon>Ditylenchus</taxon>
    </lineage>
</organism>
<evidence type="ECO:0000313" key="3">
    <source>
        <dbReference type="Proteomes" id="UP001201812"/>
    </source>
</evidence>
<dbReference type="SUPFAM" id="SSF56219">
    <property type="entry name" value="DNase I-like"/>
    <property type="match status" value="1"/>
</dbReference>
<reference evidence="2" key="1">
    <citation type="submission" date="2022-01" db="EMBL/GenBank/DDBJ databases">
        <title>Genome Sequence Resource for Two Populations of Ditylenchus destructor, the Migratory Endoparasitic Phytonematode.</title>
        <authorList>
            <person name="Zhang H."/>
            <person name="Lin R."/>
            <person name="Xie B."/>
        </authorList>
    </citation>
    <scope>NUCLEOTIDE SEQUENCE</scope>
    <source>
        <strain evidence="2">BazhouSP</strain>
    </source>
</reference>
<comment type="caution">
    <text evidence="2">The sequence shown here is derived from an EMBL/GenBank/DDBJ whole genome shotgun (WGS) entry which is preliminary data.</text>
</comment>
<evidence type="ECO:0000259" key="1">
    <source>
        <dbReference type="Pfam" id="PF03372"/>
    </source>
</evidence>
<protein>
    <submittedName>
        <fullName evidence="2">Endonuclease/Exonuclease/phosphatase family domain-containing protein</fullName>
    </submittedName>
</protein>
<keyword evidence="3" id="KW-1185">Reference proteome</keyword>